<feature type="region of interest" description="Disordered" evidence="1">
    <location>
        <begin position="28"/>
        <end position="55"/>
    </location>
</feature>
<evidence type="ECO:0000313" key="3">
    <source>
        <dbReference type="EMBL" id="CCC91670.1"/>
    </source>
</evidence>
<feature type="region of interest" description="Disordered" evidence="1">
    <location>
        <begin position="1"/>
        <end position="20"/>
    </location>
</feature>
<keyword evidence="2" id="KW-0812">Transmembrane</keyword>
<evidence type="ECO:0000256" key="1">
    <source>
        <dbReference type="SAM" id="MobiDB-lite"/>
    </source>
</evidence>
<evidence type="ECO:0000256" key="2">
    <source>
        <dbReference type="SAM" id="Phobius"/>
    </source>
</evidence>
<feature type="transmembrane region" description="Helical" evidence="2">
    <location>
        <begin position="217"/>
        <end position="236"/>
    </location>
</feature>
<sequence>MSDTSLREKKNSTMIDPKEIANKIREANRRRFEESSRMRQLKQEKREEMLERKAEEEASKPSGLLPYIIISLIFLSFPLSEPIVDWILVGAFVVLNGLWAIFYRSASYVNWLTLALCDFSLIRISHMLPEIPRLIMEAPPKIVATFIIANAIVLFTLYYAYVEKRAPWKRAPTFKKKKKKRVQSKKALRIDDNDDDDDDETLEEFEYRRDRMNRIDYMLSGVIVGNIAVMVLWGIVPARVILDTIRQAIAFFH</sequence>
<dbReference type="EMBL" id="HE575320">
    <property type="protein sequence ID" value="CCC91670.1"/>
    <property type="molecule type" value="Genomic_DNA"/>
</dbReference>
<proteinExistence type="predicted"/>
<dbReference type="AlphaFoldDB" id="G0UQK9"/>
<accession>G0UQK9</accession>
<feature type="transmembrane region" description="Helical" evidence="2">
    <location>
        <begin position="83"/>
        <end position="102"/>
    </location>
</feature>
<name>G0UQK9_TRYCI</name>
<protein>
    <submittedName>
        <fullName evidence="3">Uncharacterized protein</fullName>
    </submittedName>
</protein>
<organism evidence="3">
    <name type="scientific">Trypanosoma congolense (strain IL3000)</name>
    <dbReference type="NCBI Taxonomy" id="1068625"/>
    <lineage>
        <taxon>Eukaryota</taxon>
        <taxon>Discoba</taxon>
        <taxon>Euglenozoa</taxon>
        <taxon>Kinetoplastea</taxon>
        <taxon>Metakinetoplastina</taxon>
        <taxon>Trypanosomatida</taxon>
        <taxon>Trypanosomatidae</taxon>
        <taxon>Trypanosoma</taxon>
        <taxon>Nannomonas</taxon>
    </lineage>
</organism>
<gene>
    <name evidence="3" type="ORF">TCIL3000_7_4840</name>
</gene>
<feature type="transmembrane region" description="Helical" evidence="2">
    <location>
        <begin position="109"/>
        <end position="128"/>
    </location>
</feature>
<keyword evidence="2" id="KW-0472">Membrane</keyword>
<reference evidence="3" key="1">
    <citation type="journal article" date="2012" name="Proc. Natl. Acad. Sci. U.S.A.">
        <title>Antigenic diversity is generated by distinct evolutionary mechanisms in African trypanosome species.</title>
        <authorList>
            <person name="Jackson A.P."/>
            <person name="Berry A."/>
            <person name="Aslett M."/>
            <person name="Allison H.C."/>
            <person name="Burton P."/>
            <person name="Vavrova-Anderson J."/>
            <person name="Brown R."/>
            <person name="Browne H."/>
            <person name="Corton N."/>
            <person name="Hauser H."/>
            <person name="Gamble J."/>
            <person name="Gilderthorp R."/>
            <person name="Marcello L."/>
            <person name="McQuillan J."/>
            <person name="Otto T.D."/>
            <person name="Quail M.A."/>
            <person name="Sanders M.J."/>
            <person name="van Tonder A."/>
            <person name="Ginger M.L."/>
            <person name="Field M.C."/>
            <person name="Barry J.D."/>
            <person name="Hertz-Fowler C."/>
            <person name="Berriman M."/>
        </authorList>
    </citation>
    <scope>NUCLEOTIDE SEQUENCE</scope>
    <source>
        <strain evidence="3">IL3000</strain>
    </source>
</reference>
<feature type="transmembrane region" description="Helical" evidence="2">
    <location>
        <begin position="140"/>
        <end position="161"/>
    </location>
</feature>
<feature type="transmembrane region" description="Helical" evidence="2">
    <location>
        <begin position="58"/>
        <end position="77"/>
    </location>
</feature>
<keyword evidence="2" id="KW-1133">Transmembrane helix</keyword>
<dbReference type="VEuPathDB" id="TriTrypDB:TcIL3000_7_4840"/>